<dbReference type="Pfam" id="PF25210">
    <property type="entry name" value="Kelch_FKB95"/>
    <property type="match status" value="2"/>
</dbReference>
<dbReference type="Gene3D" id="2.120.10.80">
    <property type="entry name" value="Kelch-type beta propeller"/>
    <property type="match status" value="2"/>
</dbReference>
<dbReference type="InterPro" id="IPR001810">
    <property type="entry name" value="F-box_dom"/>
</dbReference>
<evidence type="ECO:0000259" key="2">
    <source>
        <dbReference type="Pfam" id="PF25210"/>
    </source>
</evidence>
<dbReference type="SMART" id="SM00612">
    <property type="entry name" value="Kelch"/>
    <property type="match status" value="4"/>
</dbReference>
<feature type="domain" description="FKB95-like N-terminal Kelch" evidence="2">
    <location>
        <begin position="395"/>
        <end position="649"/>
    </location>
</feature>
<organism evidence="3 4">
    <name type="scientific">Brassica napus</name>
    <name type="common">Rape</name>
    <dbReference type="NCBI Taxonomy" id="3708"/>
    <lineage>
        <taxon>Eukaryota</taxon>
        <taxon>Viridiplantae</taxon>
        <taxon>Streptophyta</taxon>
        <taxon>Embryophyta</taxon>
        <taxon>Tracheophyta</taxon>
        <taxon>Spermatophyta</taxon>
        <taxon>Magnoliopsida</taxon>
        <taxon>eudicotyledons</taxon>
        <taxon>Gunneridae</taxon>
        <taxon>Pentapetalae</taxon>
        <taxon>rosids</taxon>
        <taxon>malvids</taxon>
        <taxon>Brassicales</taxon>
        <taxon>Brassicaceae</taxon>
        <taxon>Brassiceae</taxon>
        <taxon>Brassica</taxon>
    </lineage>
</organism>
<gene>
    <name evidence="3" type="ORF">HID58_015313</name>
</gene>
<sequence length="682" mass="76849">TMAQKQEEEEEVKKSFAHLPYDVTEHCLAIAPRRHYPNLSLASKSFRRILRSPELYQRRSTLGVTEPVLYASVGFPPSQTPSWHTLHRNHFSLRLLKIASLPSRLLSAVATVGTEMYVLGGSVGGNPTSDVNLIDCRFHTSQTLPRMKRALSRAVAGAIDGKVYVIGGCRKKSDDWVEVFDVKTQAWRDMPAVLPRAHWEGQFSHSFLGPPLAVMDGKIFVLDPSATCLVFDPSVGALVEWDDGGELMSLWQASSCVVDDKLYTIDTGRSLKYPIVVYDPKAKVKRWKPVYANLGGKLLILVGNNPWPLFHYGRQDVWCVEIALERHGDDIWGRVESTMLVLTSHNWPSIELSRTRSTTFFKNQSFLLSHSLLTTDLTRRWLKFPAAAMQTRNRKKSQLLSAVVTIGTAMYVLGGSVGGNATSDVTLIDCRLRTSQPLPSMRRARRHAVAGAIDGKIYVIGGCRKKSYDWVEVLDVKTRSWRVVPGVLPHAHWEGQFVTCAVMDDKIFVLDPSATCLVFDPRVGALVEWDDGVEMRSLWQASSCVVDDMLYTVDPGCSLKHPIVVYDPKAEERRWRPVYGVDLKKDLPPFDSWYDSKMANHGGKLVILIGSNPWPCFHHGRQDVWCVEIALERQGDDIWGHVESTTLVLTSRKWPSIELSRSVKDLLLHLLFKQFVDMMRAK</sequence>
<comment type="caution">
    <text evidence="3">The sequence shown here is derived from an EMBL/GenBank/DDBJ whole genome shotgun (WGS) entry which is preliminary data.</text>
</comment>
<feature type="domain" description="F-box" evidence="1">
    <location>
        <begin position="18"/>
        <end position="57"/>
    </location>
</feature>
<dbReference type="PANTHER" id="PTHR24414">
    <property type="entry name" value="F-BOX/KELCH-REPEAT PROTEIN SKIP4"/>
    <property type="match status" value="1"/>
</dbReference>
<evidence type="ECO:0008006" key="5">
    <source>
        <dbReference type="Google" id="ProtNLM"/>
    </source>
</evidence>
<dbReference type="Pfam" id="PF00646">
    <property type="entry name" value="F-box"/>
    <property type="match status" value="1"/>
</dbReference>
<dbReference type="Proteomes" id="UP000824890">
    <property type="component" value="Unassembled WGS sequence"/>
</dbReference>
<protein>
    <recommendedName>
        <fullName evidence="5">F-box domain-containing protein</fullName>
    </recommendedName>
</protein>
<dbReference type="EMBL" id="JAGKQM010000004">
    <property type="protein sequence ID" value="KAH0929586.1"/>
    <property type="molecule type" value="Genomic_DNA"/>
</dbReference>
<dbReference type="InterPro" id="IPR050354">
    <property type="entry name" value="F-box/kelch-repeat_ARATH"/>
</dbReference>
<reference evidence="3 4" key="1">
    <citation type="submission" date="2021-05" db="EMBL/GenBank/DDBJ databases">
        <title>Genome Assembly of Synthetic Allotetraploid Brassica napus Reveals Homoeologous Exchanges between Subgenomes.</title>
        <authorList>
            <person name="Davis J.T."/>
        </authorList>
    </citation>
    <scope>NUCLEOTIDE SEQUENCE [LARGE SCALE GENOMIC DNA]</scope>
    <source>
        <strain evidence="4">cv. Da-Ae</strain>
        <tissue evidence="3">Seedling</tissue>
    </source>
</reference>
<accession>A0ABQ8DM79</accession>
<proteinExistence type="predicted"/>
<feature type="domain" description="FKB95-like N-terminal Kelch" evidence="2">
    <location>
        <begin position="87"/>
        <end position="342"/>
    </location>
</feature>
<name>A0ABQ8DM79_BRANA</name>
<dbReference type="SUPFAM" id="SSF117281">
    <property type="entry name" value="Kelch motif"/>
    <property type="match status" value="2"/>
</dbReference>
<dbReference type="InterPro" id="IPR006652">
    <property type="entry name" value="Kelch_1"/>
</dbReference>
<feature type="non-terminal residue" evidence="3">
    <location>
        <position position="1"/>
    </location>
</feature>
<dbReference type="InterPro" id="IPR057499">
    <property type="entry name" value="Kelch_FKB95"/>
</dbReference>
<dbReference type="InterPro" id="IPR015915">
    <property type="entry name" value="Kelch-typ_b-propeller"/>
</dbReference>
<keyword evidence="4" id="KW-1185">Reference proteome</keyword>
<evidence type="ECO:0000313" key="3">
    <source>
        <dbReference type="EMBL" id="KAH0929586.1"/>
    </source>
</evidence>
<evidence type="ECO:0000313" key="4">
    <source>
        <dbReference type="Proteomes" id="UP000824890"/>
    </source>
</evidence>
<dbReference type="PANTHER" id="PTHR24414:SF129">
    <property type="entry name" value="F-BOX_KELCH-REPEAT PROTEIN"/>
    <property type="match status" value="1"/>
</dbReference>
<dbReference type="CDD" id="cd22152">
    <property type="entry name" value="F-box_AtAFR-like"/>
    <property type="match status" value="1"/>
</dbReference>
<evidence type="ECO:0000259" key="1">
    <source>
        <dbReference type="Pfam" id="PF00646"/>
    </source>
</evidence>